<accession>A0AAV4CU68</accession>
<comment type="caution">
    <text evidence="1">The sequence shown here is derived from an EMBL/GenBank/DDBJ whole genome shotgun (WGS) entry which is preliminary data.</text>
</comment>
<dbReference type="EMBL" id="BLXT01006999">
    <property type="protein sequence ID" value="GFO35395.1"/>
    <property type="molecule type" value="Genomic_DNA"/>
</dbReference>
<dbReference type="Proteomes" id="UP000735302">
    <property type="component" value="Unassembled WGS sequence"/>
</dbReference>
<name>A0AAV4CU68_9GAST</name>
<organism evidence="1 2">
    <name type="scientific">Plakobranchus ocellatus</name>
    <dbReference type="NCBI Taxonomy" id="259542"/>
    <lineage>
        <taxon>Eukaryota</taxon>
        <taxon>Metazoa</taxon>
        <taxon>Spiralia</taxon>
        <taxon>Lophotrochozoa</taxon>
        <taxon>Mollusca</taxon>
        <taxon>Gastropoda</taxon>
        <taxon>Heterobranchia</taxon>
        <taxon>Euthyneura</taxon>
        <taxon>Panpulmonata</taxon>
        <taxon>Sacoglossa</taxon>
        <taxon>Placobranchoidea</taxon>
        <taxon>Plakobranchidae</taxon>
        <taxon>Plakobranchus</taxon>
    </lineage>
</organism>
<gene>
    <name evidence="1" type="ORF">PoB_006190000</name>
</gene>
<proteinExistence type="predicted"/>
<sequence>MDRLFFVDENDTSTPQLRVPSPTIWLNGTQTRQFLTATSTPQYQILDVFHSSSTRLQFNSFQLHNTGYKFEYQVQYRITNSPLQHSNTQTQQLDIGYFLAPLDKRFLIIISVAPGKKP</sequence>
<protein>
    <submittedName>
        <fullName evidence="1">Uncharacterized protein</fullName>
    </submittedName>
</protein>
<dbReference type="AlphaFoldDB" id="A0AAV4CU68"/>
<evidence type="ECO:0000313" key="2">
    <source>
        <dbReference type="Proteomes" id="UP000735302"/>
    </source>
</evidence>
<evidence type="ECO:0000313" key="1">
    <source>
        <dbReference type="EMBL" id="GFO35395.1"/>
    </source>
</evidence>
<keyword evidence="2" id="KW-1185">Reference proteome</keyword>
<reference evidence="1 2" key="1">
    <citation type="journal article" date="2021" name="Elife">
        <title>Chloroplast acquisition without the gene transfer in kleptoplastic sea slugs, Plakobranchus ocellatus.</title>
        <authorList>
            <person name="Maeda T."/>
            <person name="Takahashi S."/>
            <person name="Yoshida T."/>
            <person name="Shimamura S."/>
            <person name="Takaki Y."/>
            <person name="Nagai Y."/>
            <person name="Toyoda A."/>
            <person name="Suzuki Y."/>
            <person name="Arimoto A."/>
            <person name="Ishii H."/>
            <person name="Satoh N."/>
            <person name="Nishiyama T."/>
            <person name="Hasebe M."/>
            <person name="Maruyama T."/>
            <person name="Minagawa J."/>
            <person name="Obokata J."/>
            <person name="Shigenobu S."/>
        </authorList>
    </citation>
    <scope>NUCLEOTIDE SEQUENCE [LARGE SCALE GENOMIC DNA]</scope>
</reference>